<organism evidence="2">
    <name type="scientific">Brassica cretica</name>
    <name type="common">Mustard</name>
    <dbReference type="NCBI Taxonomy" id="69181"/>
    <lineage>
        <taxon>Eukaryota</taxon>
        <taxon>Viridiplantae</taxon>
        <taxon>Streptophyta</taxon>
        <taxon>Embryophyta</taxon>
        <taxon>Tracheophyta</taxon>
        <taxon>Spermatophyta</taxon>
        <taxon>Magnoliopsida</taxon>
        <taxon>eudicotyledons</taxon>
        <taxon>Gunneridae</taxon>
        <taxon>Pentapetalae</taxon>
        <taxon>rosids</taxon>
        <taxon>malvids</taxon>
        <taxon>Brassicales</taxon>
        <taxon>Brassicaceae</taxon>
        <taxon>Brassiceae</taxon>
        <taxon>Brassica</taxon>
    </lineage>
</organism>
<dbReference type="EMBL" id="QGKY02000094">
    <property type="protein sequence ID" value="KAF2604962.1"/>
    <property type="molecule type" value="Genomic_DNA"/>
</dbReference>
<evidence type="ECO:0000256" key="1">
    <source>
        <dbReference type="SAM" id="MobiDB-lite"/>
    </source>
</evidence>
<feature type="compositionally biased region" description="Low complexity" evidence="1">
    <location>
        <begin position="181"/>
        <end position="192"/>
    </location>
</feature>
<comment type="caution">
    <text evidence="2">The sequence shown here is derived from an EMBL/GenBank/DDBJ whole genome shotgun (WGS) entry which is preliminary data.</text>
</comment>
<feature type="region of interest" description="Disordered" evidence="1">
    <location>
        <begin position="301"/>
        <end position="337"/>
    </location>
</feature>
<gene>
    <name evidence="2" type="ORF">F2Q70_00024454</name>
</gene>
<protein>
    <submittedName>
        <fullName evidence="2">Uncharacterized protein</fullName>
    </submittedName>
</protein>
<sequence length="337" mass="37275">MADHCMVIAGEWKTSNDGSWNFSIDKHQMSRIVTLSPTMTLHELQNNVLEEFFANTQSRPSPSLSYWPPNSKELATGISTPPVMLTHDGSVCYFNRHFEIHKGMNLFVTFNHKPAPINSSQVAENLFPFTTPDQPITKPHHLLNRYSGPRPTAPPSFQPSIAASKIPGFSLFPDDDILGASPVKPSNSNTSPPSAPSKIRRFSLIDESTLCNDEMLEEMFKNNSGSIPDSWESEPEDDEDSGPDSSLPEGFEDVQPRGFEHDFWDPLIDKNLGGSDAAAVMACITVPKTAPHIIHCTTGDAFDHPVSPPVDQPTKWKPDPEDSTSHHHSFPHVRTSV</sequence>
<feature type="region of interest" description="Disordered" evidence="1">
    <location>
        <begin position="177"/>
        <end position="199"/>
    </location>
</feature>
<name>A0A8S9LF80_BRACR</name>
<reference evidence="2" key="1">
    <citation type="submission" date="2019-12" db="EMBL/GenBank/DDBJ databases">
        <title>Genome sequencing and annotation of Brassica cretica.</title>
        <authorList>
            <person name="Studholme D.J."/>
            <person name="Sarris P.F."/>
        </authorList>
    </citation>
    <scope>NUCLEOTIDE SEQUENCE</scope>
    <source>
        <strain evidence="2">PFS-102/07</strain>
        <tissue evidence="2">Leaf</tissue>
    </source>
</reference>
<feature type="region of interest" description="Disordered" evidence="1">
    <location>
        <begin position="222"/>
        <end position="256"/>
    </location>
</feature>
<accession>A0A8S9LF80</accession>
<feature type="compositionally biased region" description="Basic and acidic residues" evidence="1">
    <location>
        <begin position="314"/>
        <end position="325"/>
    </location>
</feature>
<feature type="compositionally biased region" description="Acidic residues" evidence="1">
    <location>
        <begin position="231"/>
        <end position="242"/>
    </location>
</feature>
<evidence type="ECO:0000313" key="2">
    <source>
        <dbReference type="EMBL" id="KAF2604962.1"/>
    </source>
</evidence>
<proteinExistence type="predicted"/>
<dbReference type="AlphaFoldDB" id="A0A8S9LF80"/>